<evidence type="ECO:0000256" key="2">
    <source>
        <dbReference type="SAM" id="Phobius"/>
    </source>
</evidence>
<sequence>MSTETPSPASRRRRQCVAVVAATAAACLAPLVVFLAVLVLAPSLIPRLLLRPHHVVPYIASGELRALAFDAAASAITYNLSAVLRFDGAPSLHASRYTGIRAAPFCAGQELGAAVALPGFTQRIGGGAALPVPWAGVQRVPPGRRARRGRGARSGRRGERLRVRDEPPGASQARRGRPWRRTRRVPWRQLHRRRTRRVLDAASHHDNACSDDV</sequence>
<feature type="compositionally biased region" description="Basic and acidic residues" evidence="1">
    <location>
        <begin position="156"/>
        <end position="167"/>
    </location>
</feature>
<dbReference type="InParanoid" id="A0A1D6FUK9"/>
<protein>
    <recommendedName>
        <fullName evidence="4">Late embryogenesis abundant protein LEA-2 subgroup domain-containing protein</fullName>
    </recommendedName>
</protein>
<evidence type="ECO:0008006" key="4">
    <source>
        <dbReference type="Google" id="ProtNLM"/>
    </source>
</evidence>
<feature type="transmembrane region" description="Helical" evidence="2">
    <location>
        <begin position="16"/>
        <end position="41"/>
    </location>
</feature>
<keyword evidence="2" id="KW-0472">Membrane</keyword>
<feature type="compositionally biased region" description="Basic residues" evidence="1">
    <location>
        <begin position="142"/>
        <end position="155"/>
    </location>
</feature>
<name>A0A1D6FUK9_MAIZE</name>
<reference evidence="3" key="1">
    <citation type="submission" date="2015-12" db="EMBL/GenBank/DDBJ databases">
        <title>Update maize B73 reference genome by single molecule sequencing technologies.</title>
        <authorList>
            <consortium name="Maize Genome Sequencing Project"/>
            <person name="Ware D."/>
        </authorList>
    </citation>
    <scope>NUCLEOTIDE SEQUENCE</scope>
    <source>
        <tissue evidence="3">Seedling</tissue>
    </source>
</reference>
<gene>
    <name evidence="3" type="ORF">ZEAMMB73_Zm00001d010873</name>
</gene>
<feature type="region of interest" description="Disordered" evidence="1">
    <location>
        <begin position="140"/>
        <end position="182"/>
    </location>
</feature>
<dbReference type="AlphaFoldDB" id="A0A1D6FUK9"/>
<keyword evidence="2" id="KW-0812">Transmembrane</keyword>
<evidence type="ECO:0000256" key="1">
    <source>
        <dbReference type="SAM" id="MobiDB-lite"/>
    </source>
</evidence>
<accession>A0A1D6FUK9</accession>
<dbReference type="OMA" id="SHHDNAC"/>
<keyword evidence="2" id="KW-1133">Transmembrane helix</keyword>
<dbReference type="EMBL" id="CM000784">
    <property type="protein sequence ID" value="AQK95153.1"/>
    <property type="molecule type" value="Genomic_DNA"/>
</dbReference>
<evidence type="ECO:0000313" key="3">
    <source>
        <dbReference type="EMBL" id="AQK95153.1"/>
    </source>
</evidence>
<organism evidence="3">
    <name type="scientific">Zea mays</name>
    <name type="common">Maize</name>
    <dbReference type="NCBI Taxonomy" id="4577"/>
    <lineage>
        <taxon>Eukaryota</taxon>
        <taxon>Viridiplantae</taxon>
        <taxon>Streptophyta</taxon>
        <taxon>Embryophyta</taxon>
        <taxon>Tracheophyta</taxon>
        <taxon>Spermatophyta</taxon>
        <taxon>Magnoliopsida</taxon>
        <taxon>Liliopsida</taxon>
        <taxon>Poales</taxon>
        <taxon>Poaceae</taxon>
        <taxon>PACMAD clade</taxon>
        <taxon>Panicoideae</taxon>
        <taxon>Andropogonodae</taxon>
        <taxon>Andropogoneae</taxon>
        <taxon>Tripsacinae</taxon>
        <taxon>Zea</taxon>
    </lineage>
</organism>
<proteinExistence type="predicted"/>